<sequence>MGYTLPAPARSMTTDAELLHALPGAVLLVQAGRIVLANDASVRLLEARGTDEIHGRPPSDFVHPIDKPRSQQRIGAVAAPDQAGLPNKSSEFRICTCRGNLRMVLISSVAITYQQQPAVLMCGLDMTHQSEIQAQLRESERNYRRLFENMQDVYYRTNAQGVVVHVGPAVRRVLGYEPHEIEGRTAEAFYPRASDRDALKKAILEHGEVSDFPGQMVRRDGTVIDISISSRALFSSDGQFEGVEGLYRDVTQRKNLERELQRLATTDMLTGLANRRAFLERAQLALQHHQASGDPLALLMLDMDHFKSINDRFGHLEGDQVLGLFARTLQALLPPEGLAGRLGGEEFSVLLPGLGLPQARAVAESLLGAVRAMDLSSAPAVLHSGRRLTVSIGLACARPGDRSLHDLIDRADQALYLAKHRGRDQIASLQDLAGPPDNGLPTARTA</sequence>
<evidence type="ECO:0000313" key="4">
    <source>
        <dbReference type="EMBL" id="GAA4429533.1"/>
    </source>
</evidence>
<evidence type="ECO:0008006" key="6">
    <source>
        <dbReference type="Google" id="ProtNLM"/>
    </source>
</evidence>
<dbReference type="SMART" id="SM00091">
    <property type="entry name" value="PAS"/>
    <property type="match status" value="2"/>
</dbReference>
<evidence type="ECO:0000259" key="2">
    <source>
        <dbReference type="PROSITE" id="PS50113"/>
    </source>
</evidence>
<dbReference type="SMART" id="SM00086">
    <property type="entry name" value="PAC"/>
    <property type="match status" value="2"/>
</dbReference>
<proteinExistence type="predicted"/>
<organism evidence="4 5">
    <name type="scientific">Acidovorax lacteus</name>
    <dbReference type="NCBI Taxonomy" id="1924988"/>
    <lineage>
        <taxon>Bacteria</taxon>
        <taxon>Pseudomonadati</taxon>
        <taxon>Pseudomonadota</taxon>
        <taxon>Betaproteobacteria</taxon>
        <taxon>Burkholderiales</taxon>
        <taxon>Comamonadaceae</taxon>
        <taxon>Acidovorax</taxon>
    </lineage>
</organism>
<dbReference type="InterPro" id="IPR000700">
    <property type="entry name" value="PAS-assoc_C"/>
</dbReference>
<dbReference type="InterPro" id="IPR000014">
    <property type="entry name" value="PAS"/>
</dbReference>
<dbReference type="NCBIfam" id="TIGR00254">
    <property type="entry name" value="GGDEF"/>
    <property type="match status" value="1"/>
</dbReference>
<dbReference type="InterPro" id="IPR035965">
    <property type="entry name" value="PAS-like_dom_sf"/>
</dbReference>
<dbReference type="PANTHER" id="PTHR44757:SF2">
    <property type="entry name" value="BIOFILM ARCHITECTURE MAINTENANCE PROTEIN MBAA"/>
    <property type="match status" value="1"/>
</dbReference>
<reference evidence="5" key="1">
    <citation type="journal article" date="2019" name="Int. J. Syst. Evol. Microbiol.">
        <title>The Global Catalogue of Microorganisms (GCM) 10K type strain sequencing project: providing services to taxonomists for standard genome sequencing and annotation.</title>
        <authorList>
            <consortium name="The Broad Institute Genomics Platform"/>
            <consortium name="The Broad Institute Genome Sequencing Center for Infectious Disease"/>
            <person name="Wu L."/>
            <person name="Ma J."/>
        </authorList>
    </citation>
    <scope>NUCLEOTIDE SEQUENCE [LARGE SCALE GENOMIC DNA]</scope>
    <source>
        <strain evidence="5">JCM 31890</strain>
    </source>
</reference>
<evidence type="ECO:0000259" key="3">
    <source>
        <dbReference type="PROSITE" id="PS50887"/>
    </source>
</evidence>
<dbReference type="NCBIfam" id="TIGR00229">
    <property type="entry name" value="sensory_box"/>
    <property type="match status" value="1"/>
</dbReference>
<keyword evidence="5" id="KW-1185">Reference proteome</keyword>
<dbReference type="CDD" id="cd00130">
    <property type="entry name" value="PAS"/>
    <property type="match status" value="2"/>
</dbReference>
<dbReference type="PANTHER" id="PTHR44757">
    <property type="entry name" value="DIGUANYLATE CYCLASE DGCP"/>
    <property type="match status" value="1"/>
</dbReference>
<dbReference type="InterPro" id="IPR000160">
    <property type="entry name" value="GGDEF_dom"/>
</dbReference>
<dbReference type="InterPro" id="IPR001610">
    <property type="entry name" value="PAC"/>
</dbReference>
<evidence type="ECO:0000313" key="5">
    <source>
        <dbReference type="Proteomes" id="UP001501788"/>
    </source>
</evidence>
<feature type="domain" description="GGDEF" evidence="3">
    <location>
        <begin position="294"/>
        <end position="431"/>
    </location>
</feature>
<dbReference type="InterPro" id="IPR052155">
    <property type="entry name" value="Biofilm_reg_signaling"/>
</dbReference>
<feature type="domain" description="PAS" evidence="1">
    <location>
        <begin position="139"/>
        <end position="191"/>
    </location>
</feature>
<dbReference type="Pfam" id="PF00990">
    <property type="entry name" value="GGDEF"/>
    <property type="match status" value="1"/>
</dbReference>
<dbReference type="Gene3D" id="3.30.450.20">
    <property type="entry name" value="PAS domain"/>
    <property type="match status" value="2"/>
</dbReference>
<name>A0ABP8LH19_9BURK</name>
<dbReference type="InterPro" id="IPR029787">
    <property type="entry name" value="Nucleotide_cyclase"/>
</dbReference>
<comment type="caution">
    <text evidence="4">The sequence shown here is derived from an EMBL/GenBank/DDBJ whole genome shotgun (WGS) entry which is preliminary data.</text>
</comment>
<dbReference type="SMART" id="SM00267">
    <property type="entry name" value="GGDEF"/>
    <property type="match status" value="1"/>
</dbReference>
<dbReference type="SUPFAM" id="SSF55785">
    <property type="entry name" value="PYP-like sensor domain (PAS domain)"/>
    <property type="match status" value="2"/>
</dbReference>
<dbReference type="CDD" id="cd01949">
    <property type="entry name" value="GGDEF"/>
    <property type="match status" value="1"/>
</dbReference>
<dbReference type="EMBL" id="BAABEX010000030">
    <property type="protein sequence ID" value="GAA4429533.1"/>
    <property type="molecule type" value="Genomic_DNA"/>
</dbReference>
<dbReference type="Gene3D" id="3.30.70.270">
    <property type="match status" value="1"/>
</dbReference>
<dbReference type="SUPFAM" id="SSF55073">
    <property type="entry name" value="Nucleotide cyclase"/>
    <property type="match status" value="1"/>
</dbReference>
<dbReference type="Pfam" id="PF13426">
    <property type="entry name" value="PAS_9"/>
    <property type="match status" value="2"/>
</dbReference>
<dbReference type="Proteomes" id="UP001501788">
    <property type="component" value="Unassembled WGS sequence"/>
</dbReference>
<dbReference type="PROSITE" id="PS50112">
    <property type="entry name" value="PAS"/>
    <property type="match status" value="1"/>
</dbReference>
<evidence type="ECO:0000259" key="1">
    <source>
        <dbReference type="PROSITE" id="PS50112"/>
    </source>
</evidence>
<dbReference type="InterPro" id="IPR043128">
    <property type="entry name" value="Rev_trsase/Diguanyl_cyclase"/>
</dbReference>
<protein>
    <recommendedName>
        <fullName evidence="6">Diguanylate cyclase</fullName>
    </recommendedName>
</protein>
<dbReference type="PROSITE" id="PS50113">
    <property type="entry name" value="PAC"/>
    <property type="match status" value="1"/>
</dbReference>
<feature type="domain" description="PAC" evidence="2">
    <location>
        <begin position="210"/>
        <end position="262"/>
    </location>
</feature>
<accession>A0ABP8LH19</accession>
<gene>
    <name evidence="4" type="ORF">GCM10023090_29700</name>
</gene>
<dbReference type="PROSITE" id="PS50887">
    <property type="entry name" value="GGDEF"/>
    <property type="match status" value="1"/>
</dbReference>